<evidence type="ECO:0000256" key="2">
    <source>
        <dbReference type="PROSITE-ProRule" id="PRU00108"/>
    </source>
</evidence>
<proteinExistence type="predicted"/>
<dbReference type="PANTHER" id="PTHR24329">
    <property type="entry name" value="HOMEOBOX PROTEIN ARISTALESS"/>
    <property type="match status" value="1"/>
</dbReference>
<keyword evidence="2 5" id="KW-0371">Homeobox</keyword>
<dbReference type="Proteomes" id="UP001623349">
    <property type="component" value="Unassembled WGS sequence"/>
</dbReference>
<feature type="DNA-binding region" description="Homeobox" evidence="2">
    <location>
        <begin position="133"/>
        <end position="232"/>
    </location>
</feature>
<feature type="domain" description="Homeobox" evidence="4">
    <location>
        <begin position="131"/>
        <end position="231"/>
    </location>
</feature>
<dbReference type="EMBL" id="BAAFST010000020">
    <property type="protein sequence ID" value="GAB1302728.1"/>
    <property type="molecule type" value="Genomic_DNA"/>
</dbReference>
<dbReference type="GO" id="GO:0003677">
    <property type="term" value="F:DNA binding"/>
    <property type="evidence" value="ECO:0007669"/>
    <property type="project" value="UniProtKB-KW"/>
</dbReference>
<dbReference type="InterPro" id="IPR001356">
    <property type="entry name" value="HD"/>
</dbReference>
<comment type="subcellular location">
    <subcellularLocation>
        <location evidence="1 2">Nucleus</location>
    </subcellularLocation>
</comment>
<keyword evidence="6" id="KW-1185">Reference proteome</keyword>
<organism evidence="5 6">
    <name type="scientific">Apodemus speciosus</name>
    <name type="common">Large Japanese field mouse</name>
    <dbReference type="NCBI Taxonomy" id="105296"/>
    <lineage>
        <taxon>Eukaryota</taxon>
        <taxon>Metazoa</taxon>
        <taxon>Chordata</taxon>
        <taxon>Craniata</taxon>
        <taxon>Vertebrata</taxon>
        <taxon>Euteleostomi</taxon>
        <taxon>Mammalia</taxon>
        <taxon>Eutheria</taxon>
        <taxon>Euarchontoglires</taxon>
        <taxon>Glires</taxon>
        <taxon>Rodentia</taxon>
        <taxon>Myomorpha</taxon>
        <taxon>Muroidea</taxon>
        <taxon>Muridae</taxon>
        <taxon>Murinae</taxon>
        <taxon>Apodemus</taxon>
    </lineage>
</organism>
<keyword evidence="2" id="KW-0539">Nucleus</keyword>
<feature type="region of interest" description="Disordered" evidence="3">
    <location>
        <begin position="66"/>
        <end position="105"/>
    </location>
</feature>
<evidence type="ECO:0000313" key="5">
    <source>
        <dbReference type="EMBL" id="GAB1302728.1"/>
    </source>
</evidence>
<dbReference type="PANTHER" id="PTHR24329:SF557">
    <property type="entry name" value="HOMEOBOX PROTEIN RHOX13"/>
    <property type="match status" value="1"/>
</dbReference>
<dbReference type="SUPFAM" id="SSF46689">
    <property type="entry name" value="Homeodomain-like"/>
    <property type="match status" value="1"/>
</dbReference>
<comment type="caution">
    <text evidence="5">The sequence shown here is derived from an EMBL/GenBank/DDBJ whole genome shotgun (WGS) entry which is preliminary data.</text>
</comment>
<accession>A0ABQ0FU13</accession>
<name>A0ABQ0FU13_APOSI</name>
<evidence type="ECO:0000256" key="3">
    <source>
        <dbReference type="SAM" id="MobiDB-lite"/>
    </source>
</evidence>
<dbReference type="CDD" id="cd00086">
    <property type="entry name" value="homeodomain"/>
    <property type="match status" value="1"/>
</dbReference>
<dbReference type="InterPro" id="IPR050649">
    <property type="entry name" value="Paired_Homeobox_TFs"/>
</dbReference>
<dbReference type="Gene3D" id="1.10.10.60">
    <property type="entry name" value="Homeodomain-like"/>
    <property type="match status" value="1"/>
</dbReference>
<dbReference type="PROSITE" id="PS50071">
    <property type="entry name" value="HOMEOBOX_2"/>
    <property type="match status" value="1"/>
</dbReference>
<sequence length="257" mass="28465">MAHGVSFNHSYDVVGCEEETNAGAQEDAMASTSTELAPGAMAVAQAGVAGSSHGCASLCDLNVQGYSRQESESDPEESDDYEDEDWSISDLDTSDPEPEEAAPSVAAAGLPTAPVAAAIQIPGPHRSRPRRRRRRTPFHFTEWQVEEMETLFEETQYPDVLTRGRACKNFECARSQSEGLKVLNVIGKQQTATKQTSAANWLAELKEDRRVFLANPFDVWFINRRAKQRKNERRAMLRNMPPGAEDFIFLADVEEPS</sequence>
<protein>
    <submittedName>
        <fullName evidence="5">Homeobox protein Rhox13</fullName>
    </submittedName>
</protein>
<dbReference type="SMART" id="SM00389">
    <property type="entry name" value="HOX"/>
    <property type="match status" value="1"/>
</dbReference>
<evidence type="ECO:0000259" key="4">
    <source>
        <dbReference type="PROSITE" id="PS50071"/>
    </source>
</evidence>
<reference evidence="5 6" key="1">
    <citation type="submission" date="2024-08" db="EMBL/GenBank/DDBJ databases">
        <title>The draft genome of Apodemus speciosus.</title>
        <authorList>
            <person name="Nabeshima K."/>
            <person name="Suzuki S."/>
            <person name="Onuma M."/>
        </authorList>
    </citation>
    <scope>NUCLEOTIDE SEQUENCE [LARGE SCALE GENOMIC DNA]</scope>
    <source>
        <strain evidence="5">IB14-021</strain>
    </source>
</reference>
<evidence type="ECO:0000313" key="6">
    <source>
        <dbReference type="Proteomes" id="UP001623349"/>
    </source>
</evidence>
<keyword evidence="2 5" id="KW-0238">DNA-binding</keyword>
<gene>
    <name evidence="5" type="ORF">APTSU1_001796700</name>
</gene>
<dbReference type="InterPro" id="IPR009057">
    <property type="entry name" value="Homeodomain-like_sf"/>
</dbReference>
<evidence type="ECO:0000256" key="1">
    <source>
        <dbReference type="ARBA" id="ARBA00004123"/>
    </source>
</evidence>
<feature type="compositionally biased region" description="Acidic residues" evidence="3">
    <location>
        <begin position="72"/>
        <end position="100"/>
    </location>
</feature>